<dbReference type="GO" id="GO:0004527">
    <property type="term" value="F:exonuclease activity"/>
    <property type="evidence" value="ECO:0007669"/>
    <property type="project" value="UniProtKB-KW"/>
</dbReference>
<keyword evidence="2 9" id="KW-0378">Hydrolase</keyword>
<dbReference type="InterPro" id="IPR027417">
    <property type="entry name" value="P-loop_NTPase"/>
</dbReference>
<comment type="caution">
    <text evidence="11">The sequence shown here is derived from an EMBL/GenBank/DDBJ whole genome shotgun (WGS) entry which is preliminary data.</text>
</comment>
<dbReference type="EMBL" id="JABXJJ020000020">
    <property type="protein sequence ID" value="MDI5971079.1"/>
    <property type="molecule type" value="Genomic_DNA"/>
</dbReference>
<evidence type="ECO:0000256" key="2">
    <source>
        <dbReference type="ARBA" id="ARBA00022801"/>
    </source>
</evidence>
<feature type="binding site" evidence="9">
    <location>
        <begin position="29"/>
        <end position="36"/>
    </location>
    <ligand>
        <name>ATP</name>
        <dbReference type="ChEBI" id="CHEBI:30616"/>
    </ligand>
</feature>
<proteinExistence type="predicted"/>
<dbReference type="InterPro" id="IPR014017">
    <property type="entry name" value="DNA_helicase_UvrD-like_C"/>
</dbReference>
<dbReference type="PROSITE" id="PS51198">
    <property type="entry name" value="UVRD_HELICASE_ATP_BIND"/>
    <property type="match status" value="1"/>
</dbReference>
<keyword evidence="4 9" id="KW-0067">ATP-binding</keyword>
<dbReference type="AlphaFoldDB" id="A0AA90H0K8"/>
<evidence type="ECO:0000256" key="8">
    <source>
        <dbReference type="ARBA" id="ARBA00048988"/>
    </source>
</evidence>
<dbReference type="InterPro" id="IPR000212">
    <property type="entry name" value="DNA_helicase_UvrD/REP"/>
</dbReference>
<dbReference type="GO" id="GO:0005524">
    <property type="term" value="F:ATP binding"/>
    <property type="evidence" value="ECO:0007669"/>
    <property type="project" value="UniProtKB-UniRule"/>
</dbReference>
<dbReference type="GO" id="GO:0000725">
    <property type="term" value="P:recombinational repair"/>
    <property type="evidence" value="ECO:0007669"/>
    <property type="project" value="TreeGrafter"/>
</dbReference>
<comment type="catalytic activity">
    <reaction evidence="6">
        <text>Couples ATP hydrolysis with the unwinding of duplex DNA by translocating in the 3'-5' direction.</text>
        <dbReference type="EC" id="5.6.2.4"/>
    </reaction>
</comment>
<sequence>MKVLRPAQPTSEQLTVINNHKPGVFVVRGAAGSGKTTTALFRLKFTVRYWQRRRRDGFIDGPVRVLVLTYNRTLRGYIEELTQEQISGNDVELTISTFAKWATDRVSYERILSEHERIEKLVALAASLPLSGDFVRSETDYVLGRFTPDRLAEYIECERQGRGRSPRMPASLRRRLLEEVILPFQDWKKERQAWDWSDLANAMAAKRADEPYHVVVVDEAQDFSANQVRAILNHVTEEHTLTFVLDAAQRIYPQRFTWAEVGLSVGPHNSKLLSKNFRNTRQIAAFAAPLLRDVETTDDAAIPDLSSCVENGDKPLLVQGTFNQQMDHIVQFLNDLGPQNDDSVAILHAKGGGWFSHVKLRLNAAGLAWVELTRTGEWPTGPVNVALSTMHSAKGLEFDHVIIVGLNSEVMPHATEPGDSERDAHLRLLAMSAGRARKTLTITYKPSEASDLVACMDPDTYHVKAV</sequence>
<dbReference type="PANTHER" id="PTHR11070:SF45">
    <property type="entry name" value="DNA 3'-5' HELICASE"/>
    <property type="match status" value="1"/>
</dbReference>
<evidence type="ECO:0000259" key="10">
    <source>
        <dbReference type="PROSITE" id="PS51198"/>
    </source>
</evidence>
<evidence type="ECO:0000256" key="5">
    <source>
        <dbReference type="ARBA" id="ARBA00023235"/>
    </source>
</evidence>
<evidence type="ECO:0000256" key="9">
    <source>
        <dbReference type="PROSITE-ProRule" id="PRU00560"/>
    </source>
</evidence>
<keyword evidence="5" id="KW-0413">Isomerase</keyword>
<evidence type="ECO:0000256" key="1">
    <source>
        <dbReference type="ARBA" id="ARBA00022741"/>
    </source>
</evidence>
<evidence type="ECO:0000256" key="6">
    <source>
        <dbReference type="ARBA" id="ARBA00034617"/>
    </source>
</evidence>
<dbReference type="GO" id="GO:0005829">
    <property type="term" value="C:cytosol"/>
    <property type="evidence" value="ECO:0007669"/>
    <property type="project" value="TreeGrafter"/>
</dbReference>
<evidence type="ECO:0000256" key="4">
    <source>
        <dbReference type="ARBA" id="ARBA00022840"/>
    </source>
</evidence>
<feature type="domain" description="UvrD-like helicase ATP-binding" evidence="10">
    <location>
        <begin position="8"/>
        <end position="297"/>
    </location>
</feature>
<dbReference type="GO" id="GO:0003677">
    <property type="term" value="F:DNA binding"/>
    <property type="evidence" value="ECO:0007669"/>
    <property type="project" value="InterPro"/>
</dbReference>
<dbReference type="SUPFAM" id="SSF52540">
    <property type="entry name" value="P-loop containing nucleoside triphosphate hydrolases"/>
    <property type="match status" value="1"/>
</dbReference>
<name>A0AA90H0K8_9ACTN</name>
<keyword evidence="11" id="KW-0269">Exonuclease</keyword>
<dbReference type="PANTHER" id="PTHR11070">
    <property type="entry name" value="UVRD / RECB / PCRA DNA HELICASE FAMILY MEMBER"/>
    <property type="match status" value="1"/>
</dbReference>
<keyword evidence="1 9" id="KW-0547">Nucleotide-binding</keyword>
<accession>A0AA90H0K8</accession>
<protein>
    <recommendedName>
        <fullName evidence="7">DNA 3'-5' helicase</fullName>
        <ecNumber evidence="7">5.6.2.4</ecNumber>
    </recommendedName>
</protein>
<dbReference type="Gene3D" id="3.40.50.300">
    <property type="entry name" value="P-loop containing nucleotide triphosphate hydrolases"/>
    <property type="match status" value="2"/>
</dbReference>
<dbReference type="Pfam" id="PF13361">
    <property type="entry name" value="UvrD_C"/>
    <property type="match status" value="1"/>
</dbReference>
<keyword evidence="11" id="KW-0540">Nuclease</keyword>
<reference evidence="11" key="1">
    <citation type="submission" date="2023-05" db="EMBL/GenBank/DDBJ databases">
        <title>Streptantibioticus silvisoli sp. nov., acidotolerant actinomycetes 1 from pine litter.</title>
        <authorList>
            <person name="Swiecimska M."/>
            <person name="Golinska P."/>
            <person name="Sangal V."/>
            <person name="Wachnowicz B."/>
            <person name="Goodfellow M."/>
        </authorList>
    </citation>
    <scope>NUCLEOTIDE SEQUENCE</scope>
    <source>
        <strain evidence="11">SL13</strain>
    </source>
</reference>
<dbReference type="EC" id="5.6.2.4" evidence="7"/>
<dbReference type="InterPro" id="IPR014016">
    <property type="entry name" value="UvrD-like_ATP-bd"/>
</dbReference>
<dbReference type="GO" id="GO:0043138">
    <property type="term" value="F:3'-5' DNA helicase activity"/>
    <property type="evidence" value="ECO:0007669"/>
    <property type="project" value="UniProtKB-EC"/>
</dbReference>
<evidence type="ECO:0000256" key="7">
    <source>
        <dbReference type="ARBA" id="ARBA00034808"/>
    </source>
</evidence>
<evidence type="ECO:0000313" key="11">
    <source>
        <dbReference type="EMBL" id="MDI5971079.1"/>
    </source>
</evidence>
<gene>
    <name evidence="11" type="ORF">POF50_017300</name>
</gene>
<dbReference type="RefSeq" id="WP_271314371.1">
    <property type="nucleotide sequence ID" value="NZ_JABXJJ020000020.1"/>
</dbReference>
<comment type="catalytic activity">
    <reaction evidence="8">
        <text>ATP + H2O = ADP + phosphate + H(+)</text>
        <dbReference type="Rhea" id="RHEA:13065"/>
        <dbReference type="ChEBI" id="CHEBI:15377"/>
        <dbReference type="ChEBI" id="CHEBI:15378"/>
        <dbReference type="ChEBI" id="CHEBI:30616"/>
        <dbReference type="ChEBI" id="CHEBI:43474"/>
        <dbReference type="ChEBI" id="CHEBI:456216"/>
        <dbReference type="EC" id="5.6.2.4"/>
    </reaction>
</comment>
<dbReference type="Pfam" id="PF13245">
    <property type="entry name" value="AAA_19"/>
    <property type="match status" value="1"/>
</dbReference>
<keyword evidence="3 9" id="KW-0347">Helicase</keyword>
<organism evidence="11">
    <name type="scientific">Streptantibioticus silvisoli</name>
    <dbReference type="NCBI Taxonomy" id="2705255"/>
    <lineage>
        <taxon>Bacteria</taxon>
        <taxon>Bacillati</taxon>
        <taxon>Actinomycetota</taxon>
        <taxon>Actinomycetes</taxon>
        <taxon>Kitasatosporales</taxon>
        <taxon>Streptomycetaceae</taxon>
        <taxon>Streptantibioticus</taxon>
    </lineage>
</organism>
<evidence type="ECO:0000256" key="3">
    <source>
        <dbReference type="ARBA" id="ARBA00022806"/>
    </source>
</evidence>